<dbReference type="InterPro" id="IPR011604">
    <property type="entry name" value="PDDEXK-like_dom_sf"/>
</dbReference>
<comment type="cofactor">
    <cofactor evidence="1">
        <name>Mn(2+)</name>
        <dbReference type="ChEBI" id="CHEBI:29035"/>
    </cofactor>
</comment>
<dbReference type="Pfam" id="PF06023">
    <property type="entry name" value="Csa1"/>
    <property type="match status" value="1"/>
</dbReference>
<dbReference type="NCBIfam" id="TIGR01896">
    <property type="entry name" value="cas_AF1879"/>
    <property type="match status" value="1"/>
</dbReference>
<dbReference type="GeneID" id="68866288"/>
<keyword evidence="3" id="KW-1185">Reference proteome</keyword>
<dbReference type="AlphaFoldDB" id="A0AAQ4CRW0"/>
<dbReference type="Gene3D" id="3.90.320.10">
    <property type="match status" value="1"/>
</dbReference>
<accession>A0AAQ4CRW0</accession>
<gene>
    <name evidence="2" type="ORF">SACC_15580</name>
</gene>
<dbReference type="InterPro" id="IPR009260">
    <property type="entry name" value="CRISPR-ass_Csa1"/>
</dbReference>
<dbReference type="CDD" id="cd09659">
    <property type="entry name" value="Cas4_I-A"/>
    <property type="match status" value="1"/>
</dbReference>
<name>A0AAQ4CRW0_9CREN</name>
<dbReference type="Proteomes" id="UP001319921">
    <property type="component" value="Chromosome"/>
</dbReference>
<dbReference type="EMBL" id="AP025226">
    <property type="protein sequence ID" value="BDB98541.1"/>
    <property type="molecule type" value="Genomic_DNA"/>
</dbReference>
<evidence type="ECO:0000313" key="3">
    <source>
        <dbReference type="Proteomes" id="UP001319921"/>
    </source>
</evidence>
<reference evidence="2 3" key="1">
    <citation type="journal article" date="2022" name="Microbiol. Resour. Announc.">
        <title>Complete Genome Sequence of the Hyperthermophilic and Acidophilic Archaeon Saccharolobus caldissimus Strain HS-3T.</title>
        <authorList>
            <person name="Sakai H.D."/>
            <person name="Kurosawa N."/>
        </authorList>
    </citation>
    <scope>NUCLEOTIDE SEQUENCE [LARGE SCALE GENOMIC DNA]</scope>
    <source>
        <strain evidence="2 3">JCM32116</strain>
    </source>
</reference>
<dbReference type="KEGG" id="scas:SACC_15580"/>
<proteinExistence type="predicted"/>
<evidence type="ECO:0000313" key="2">
    <source>
        <dbReference type="EMBL" id="BDB98541.1"/>
    </source>
</evidence>
<sequence length="283" mass="32286">MYNVRSQIIRQVRRLHSYRASDPIEEELRGWNYHMPPIKPRRYLGLSMSDVAYRYCDTKRDVYLRRVLKVQGEQRSALILGQSIHEVIASVSNEIVKLLSLGYKPWAAIEAVFRKANKVSNLCPQQFFKFCEEVYKAFALDLISDFSDSTSFLPIISEFRVDGTPLGLSSKLSVDAITQLSLVVEIKVANTQEFHKLALAGYALALESALELPIDFGSLIYINGINKSTPEFKYEVYYISPDLRKEFIDARDEVIDMVSEGRDPGMPTVCSPSCPFLNYCNKR</sequence>
<evidence type="ECO:0000256" key="1">
    <source>
        <dbReference type="ARBA" id="ARBA00001936"/>
    </source>
</evidence>
<protein>
    <submittedName>
        <fullName evidence="2">Type I-A CRISPR-associated protein Cas4/Csa1</fullName>
    </submittedName>
</protein>
<organism evidence="2 3">
    <name type="scientific">Saccharolobus caldissimus</name>
    <dbReference type="NCBI Taxonomy" id="1702097"/>
    <lineage>
        <taxon>Archaea</taxon>
        <taxon>Thermoproteota</taxon>
        <taxon>Thermoprotei</taxon>
        <taxon>Sulfolobales</taxon>
        <taxon>Sulfolobaceae</taxon>
        <taxon>Saccharolobus</taxon>
    </lineage>
</organism>
<dbReference type="PIRSF" id="PIRSF009226">
    <property type="entry name" value="UCP009226"/>
    <property type="match status" value="1"/>
</dbReference>
<dbReference type="RefSeq" id="WP_229572395.1">
    <property type="nucleotide sequence ID" value="NZ_AP025226.1"/>
</dbReference>